<evidence type="ECO:0000256" key="1">
    <source>
        <dbReference type="SAM" id="Phobius"/>
    </source>
</evidence>
<organism evidence="2">
    <name type="scientific">Candidatus Kentrum sp. LFY</name>
    <dbReference type="NCBI Taxonomy" id="2126342"/>
    <lineage>
        <taxon>Bacteria</taxon>
        <taxon>Pseudomonadati</taxon>
        <taxon>Pseudomonadota</taxon>
        <taxon>Gammaproteobacteria</taxon>
        <taxon>Candidatus Kentrum</taxon>
    </lineage>
</organism>
<accession>A0A450UDL9</accession>
<name>A0A450UDL9_9GAMM</name>
<reference evidence="2" key="1">
    <citation type="submission" date="2019-02" db="EMBL/GenBank/DDBJ databases">
        <authorList>
            <person name="Gruber-Vodicka R. H."/>
            <person name="Seah K. B. B."/>
        </authorList>
    </citation>
    <scope>NUCLEOTIDE SEQUENCE</scope>
    <source>
        <strain evidence="2">BECK_M7</strain>
    </source>
</reference>
<gene>
    <name evidence="2" type="ORF">BECKLFY1418B_GA0070995_102027</name>
</gene>
<protein>
    <submittedName>
        <fullName evidence="2">Uncharacterized protein</fullName>
    </submittedName>
</protein>
<sequence>MDKRFDELTRRIDRFMIWSFSITVTIALVVVTVLKAWPV</sequence>
<dbReference type="EMBL" id="CAADFF010000020">
    <property type="protein sequence ID" value="VFJ90558.1"/>
    <property type="molecule type" value="Genomic_DNA"/>
</dbReference>
<keyword evidence="1" id="KW-0812">Transmembrane</keyword>
<keyword evidence="1" id="KW-0472">Membrane</keyword>
<dbReference type="AlphaFoldDB" id="A0A450UDL9"/>
<proteinExistence type="predicted"/>
<evidence type="ECO:0000313" key="2">
    <source>
        <dbReference type="EMBL" id="VFJ90558.1"/>
    </source>
</evidence>
<feature type="transmembrane region" description="Helical" evidence="1">
    <location>
        <begin position="15"/>
        <end position="37"/>
    </location>
</feature>
<keyword evidence="1" id="KW-1133">Transmembrane helix</keyword>